<dbReference type="AlphaFoldDB" id="A4S7C1"/>
<sequence>MASFSSEALRAWRAGDEEDARERAALIAASSGAECGANGARGGGDDGGARASARGRRALAAAACVAALVGLGACARAHGAEMSGRERGVRAAALGGEARSGGTRRRGAPRRAAPRRAAAAAAAVGQSEAESGLVVFNEAPEYTCAKRNKALREAAYAARMGSPWTPGCHSKLGEEGCTKISDAGARLAALSDHVYVICMKCDKIVLPLQWAGKVTTVHGADIDPCYGRAAADHWHKASMSHVHALLDAVKYQYKTVTIVEEDAITVSPDRVDANAGFDIDGLEHAIKNDSSWNTVRVGYRPFFFEQQSANVPVGSTPHYACPLACKCHETTAKNACIVRENGCDMRSSDFYMIRMSQSRAIRKTVGAGSTIDMEALRNVHHQMYVLPQLSYQANLDRTREQQVNMARRFRDLCFVPKTPSDEVVQDAATAEREYEERRRKLEKRRDAREVELERARRLEARARAEAFRPPAPAPAATSEREATARVEEARDDARASGEALRRAKEEARASEAWDPNRGYKKFPNVTALFAEYDAKRARWVETKLERALTIWGEVTGGEFKTLEAFNWYYGEDLDARDGANAKSVTYMLPAVMKASAPRAVAEICEVACRIGAPRSGAIDLGDKLRAQAVAKLEEAAEFDLLEDDELETLEALRSWVVEEK</sequence>
<dbReference type="RefSeq" id="XP_001421247.1">
    <property type="nucleotide sequence ID" value="XM_001421210.1"/>
</dbReference>
<evidence type="ECO:0000256" key="1">
    <source>
        <dbReference type="SAM" id="Coils"/>
    </source>
</evidence>
<evidence type="ECO:0000313" key="3">
    <source>
        <dbReference type="EMBL" id="ABO99540.1"/>
    </source>
</evidence>
<name>A4S7C1_OSTLU</name>
<feature type="region of interest" description="Disordered" evidence="2">
    <location>
        <begin position="85"/>
        <end position="113"/>
    </location>
</feature>
<keyword evidence="1" id="KW-0175">Coiled coil</keyword>
<dbReference type="GeneID" id="5005361"/>
<feature type="coiled-coil region" evidence="1">
    <location>
        <begin position="424"/>
        <end position="458"/>
    </location>
</feature>
<dbReference type="EMBL" id="CP000594">
    <property type="protein sequence ID" value="ABO99540.1"/>
    <property type="molecule type" value="Genomic_DNA"/>
</dbReference>
<dbReference type="OrthoDB" id="501705at2759"/>
<protein>
    <submittedName>
        <fullName evidence="3">Uncharacterized protein</fullName>
    </submittedName>
</protein>
<dbReference type="Proteomes" id="UP000001568">
    <property type="component" value="Chromosome 14"/>
</dbReference>
<organism evidence="3 4">
    <name type="scientific">Ostreococcus lucimarinus (strain CCE9901)</name>
    <dbReference type="NCBI Taxonomy" id="436017"/>
    <lineage>
        <taxon>Eukaryota</taxon>
        <taxon>Viridiplantae</taxon>
        <taxon>Chlorophyta</taxon>
        <taxon>Mamiellophyceae</taxon>
        <taxon>Mamiellales</taxon>
        <taxon>Bathycoccaceae</taxon>
        <taxon>Ostreococcus</taxon>
    </lineage>
</organism>
<dbReference type="Gramene" id="ABO99540">
    <property type="protein sequence ID" value="ABO99540"/>
    <property type="gene ID" value="OSTLU_18062"/>
</dbReference>
<evidence type="ECO:0000313" key="4">
    <source>
        <dbReference type="Proteomes" id="UP000001568"/>
    </source>
</evidence>
<proteinExistence type="predicted"/>
<feature type="compositionally biased region" description="Basic and acidic residues" evidence="2">
    <location>
        <begin position="478"/>
        <end position="507"/>
    </location>
</feature>
<dbReference type="KEGG" id="olu:OSTLU_18062"/>
<gene>
    <name evidence="3" type="ORF">OSTLU_18062</name>
</gene>
<feature type="compositionally biased region" description="Basic residues" evidence="2">
    <location>
        <begin position="102"/>
        <end position="113"/>
    </location>
</feature>
<dbReference type="HOGENOM" id="CLU_415868_0_0_1"/>
<feature type="region of interest" description="Disordered" evidence="2">
    <location>
        <begin position="463"/>
        <end position="507"/>
    </location>
</feature>
<keyword evidence="4" id="KW-1185">Reference proteome</keyword>
<reference evidence="3 4" key="1">
    <citation type="journal article" date="2007" name="Proc. Natl. Acad. Sci. U.S.A.">
        <title>The tiny eukaryote Ostreococcus provides genomic insights into the paradox of plankton speciation.</title>
        <authorList>
            <person name="Palenik B."/>
            <person name="Grimwood J."/>
            <person name="Aerts A."/>
            <person name="Rouze P."/>
            <person name="Salamov A."/>
            <person name="Putnam N."/>
            <person name="Dupont C."/>
            <person name="Jorgensen R."/>
            <person name="Derelle E."/>
            <person name="Rombauts S."/>
            <person name="Zhou K."/>
            <person name="Otillar R."/>
            <person name="Merchant S.S."/>
            <person name="Podell S."/>
            <person name="Gaasterland T."/>
            <person name="Napoli C."/>
            <person name="Gendler K."/>
            <person name="Manuell A."/>
            <person name="Tai V."/>
            <person name="Vallon O."/>
            <person name="Piganeau G."/>
            <person name="Jancek S."/>
            <person name="Heijde M."/>
            <person name="Jabbari K."/>
            <person name="Bowler C."/>
            <person name="Lohr M."/>
            <person name="Robbens S."/>
            <person name="Werner G."/>
            <person name="Dubchak I."/>
            <person name="Pazour G.J."/>
            <person name="Ren Q."/>
            <person name="Paulsen I."/>
            <person name="Delwiche C."/>
            <person name="Schmutz J."/>
            <person name="Rokhsar D."/>
            <person name="Van de Peer Y."/>
            <person name="Moreau H."/>
            <person name="Grigoriev I.V."/>
        </authorList>
    </citation>
    <scope>NUCLEOTIDE SEQUENCE [LARGE SCALE GENOMIC DNA]</scope>
    <source>
        <strain evidence="3 4">CCE9901</strain>
    </source>
</reference>
<evidence type="ECO:0000256" key="2">
    <source>
        <dbReference type="SAM" id="MobiDB-lite"/>
    </source>
</evidence>
<accession>A4S7C1</accession>